<feature type="compositionally biased region" description="Low complexity" evidence="1">
    <location>
        <begin position="373"/>
        <end position="389"/>
    </location>
</feature>
<feature type="compositionally biased region" description="Low complexity" evidence="1">
    <location>
        <begin position="80"/>
        <end position="92"/>
    </location>
</feature>
<feature type="region of interest" description="Disordered" evidence="1">
    <location>
        <begin position="1"/>
        <end position="50"/>
    </location>
</feature>
<keyword evidence="3" id="KW-1185">Reference proteome</keyword>
<feature type="compositionally biased region" description="Polar residues" evidence="1">
    <location>
        <begin position="233"/>
        <end position="245"/>
    </location>
</feature>
<dbReference type="EMBL" id="QJNU01000024">
    <property type="protein sequence ID" value="RYP10057.1"/>
    <property type="molecule type" value="Genomic_DNA"/>
</dbReference>
<evidence type="ECO:0000256" key="1">
    <source>
        <dbReference type="SAM" id="MobiDB-lite"/>
    </source>
</evidence>
<feature type="region of interest" description="Disordered" evidence="1">
    <location>
        <begin position="233"/>
        <end position="285"/>
    </location>
</feature>
<name>A0A4Q4TV41_9PEZI</name>
<accession>A0A4Q4TV41</accession>
<feature type="compositionally biased region" description="Basic and acidic residues" evidence="1">
    <location>
        <begin position="14"/>
        <end position="31"/>
    </location>
</feature>
<dbReference type="AlphaFoldDB" id="A0A4Q4TV41"/>
<reference evidence="2 3" key="1">
    <citation type="submission" date="2018-06" db="EMBL/GenBank/DDBJ databases">
        <title>Complete Genomes of Monosporascus.</title>
        <authorList>
            <person name="Robinson A.J."/>
            <person name="Natvig D.O."/>
        </authorList>
    </citation>
    <scope>NUCLEOTIDE SEQUENCE [LARGE SCALE GENOMIC DNA]</scope>
    <source>
        <strain evidence="2 3">CBS 110550</strain>
    </source>
</reference>
<feature type="compositionally biased region" description="Basic and acidic residues" evidence="1">
    <location>
        <begin position="266"/>
        <end position="285"/>
    </location>
</feature>
<feature type="region of interest" description="Disordered" evidence="1">
    <location>
        <begin position="423"/>
        <end position="442"/>
    </location>
</feature>
<organism evidence="2 3">
    <name type="scientific">Monosporascus ibericus</name>
    <dbReference type="NCBI Taxonomy" id="155417"/>
    <lineage>
        <taxon>Eukaryota</taxon>
        <taxon>Fungi</taxon>
        <taxon>Dikarya</taxon>
        <taxon>Ascomycota</taxon>
        <taxon>Pezizomycotina</taxon>
        <taxon>Sordariomycetes</taxon>
        <taxon>Xylariomycetidae</taxon>
        <taxon>Xylariales</taxon>
        <taxon>Xylariales incertae sedis</taxon>
        <taxon>Monosporascus</taxon>
    </lineage>
</organism>
<gene>
    <name evidence="2" type="ORF">DL764_000915</name>
</gene>
<proteinExistence type="predicted"/>
<evidence type="ECO:0008006" key="4">
    <source>
        <dbReference type="Google" id="ProtNLM"/>
    </source>
</evidence>
<dbReference type="STRING" id="155417.A0A4Q4TV41"/>
<feature type="region of interest" description="Disordered" evidence="1">
    <location>
        <begin position="76"/>
        <end position="103"/>
    </location>
</feature>
<dbReference type="Proteomes" id="UP000293360">
    <property type="component" value="Unassembled WGS sequence"/>
</dbReference>
<sequence>MDSNQCGPSNAAKDFSRLTLQDRSRYQDRVVHNPGSNAQSFRTGAGNDARAKAEFSRFQAAQTRLLAAHQTQHPHLPMTNAQDSANSQQASAWGFQPPQPTMGAAPAAQAVAEFNARQPNLHARPANAAAQLGVTQQYPQPVAQSFQHLVAVPAAGLGRGGFGAYPQHNFGAPPPVHANPTMFHYGQTAWAGPRPVLTGQQAFEAQAKQREFDEEFQRAMNDWARENTAVTGGDQMQSMQPGTQNASSAQAQTSQPSLDNMTAQDQHAETHQLHAQDTASREVQEPDKRYMTPDITSAAAMAGLASPGMTGSDSGSDAGSELARVAQEVINSVANNESPKFKSSAFFGLMRDIAAKETVLEGTKFVRQKAPNGSAAGSGSHVTGSTSGVQRDSMDSGNPTAAGVAAYSRVPAVSAKDYDLDASPALSRAPEAASQGDVKGKGKAASVENAFGF</sequence>
<feature type="compositionally biased region" description="Low complexity" evidence="1">
    <location>
        <begin position="246"/>
        <end position="255"/>
    </location>
</feature>
<evidence type="ECO:0000313" key="2">
    <source>
        <dbReference type="EMBL" id="RYP10057.1"/>
    </source>
</evidence>
<evidence type="ECO:0000313" key="3">
    <source>
        <dbReference type="Proteomes" id="UP000293360"/>
    </source>
</evidence>
<feature type="region of interest" description="Disordered" evidence="1">
    <location>
        <begin position="369"/>
        <end position="402"/>
    </location>
</feature>
<feature type="compositionally biased region" description="Polar residues" evidence="1">
    <location>
        <begin position="256"/>
        <end position="265"/>
    </location>
</feature>
<protein>
    <recommendedName>
        <fullName evidence="4">Peroxin 20</fullName>
    </recommendedName>
</protein>
<dbReference type="OrthoDB" id="5407351at2759"/>
<comment type="caution">
    <text evidence="2">The sequence shown here is derived from an EMBL/GenBank/DDBJ whole genome shotgun (WGS) entry which is preliminary data.</text>
</comment>